<organism evidence="1 2">
    <name type="scientific">Faecalibacterium prausnitzii</name>
    <dbReference type="NCBI Taxonomy" id="853"/>
    <lineage>
        <taxon>Bacteria</taxon>
        <taxon>Bacillati</taxon>
        <taxon>Bacillota</taxon>
        <taxon>Clostridia</taxon>
        <taxon>Eubacteriales</taxon>
        <taxon>Oscillospiraceae</taxon>
        <taxon>Faecalibacterium</taxon>
    </lineage>
</organism>
<dbReference type="Proteomes" id="UP000261140">
    <property type="component" value="Unassembled WGS sequence"/>
</dbReference>
<dbReference type="Pfam" id="PF03864">
    <property type="entry name" value="Phage_cap_E"/>
    <property type="match status" value="1"/>
</dbReference>
<dbReference type="EMBL" id="QVEQ01000001">
    <property type="protein sequence ID" value="RGB73648.1"/>
    <property type="molecule type" value="Genomic_DNA"/>
</dbReference>
<name>A0A3E2TEL2_9FIRM</name>
<evidence type="ECO:0000313" key="1">
    <source>
        <dbReference type="EMBL" id="RGB73648.1"/>
    </source>
</evidence>
<dbReference type="AlphaFoldDB" id="A0A3E2TEL2"/>
<protein>
    <submittedName>
        <fullName evidence="1">Major capsid protein</fullName>
    </submittedName>
</protein>
<dbReference type="InterPro" id="IPR005564">
    <property type="entry name" value="Major_capsid_GpE"/>
</dbReference>
<dbReference type="RefSeq" id="WP_117504309.1">
    <property type="nucleotide sequence ID" value="NZ_QVEQ01000001.1"/>
</dbReference>
<dbReference type="Gene3D" id="3.30.1930.10">
    <property type="entry name" value="capsid protein of prophage domain"/>
    <property type="match status" value="1"/>
</dbReference>
<sequence length="349" mass="39320">MANEISIYEPRYLAEVVRTTPPVRTFFLDNYFTNVKTFATKNVDIDVVKGDRRMASFVHPLVGGQVLKNEGYQTESFTPPLINPMTVTTANDALERMPGEDLYSGMTPEERAAKQLIEDYQRLNDAATRREEWMAVRTIMDGQIPVVGPGVNKVIDFGFTNKVKLEGTKKWGASAAKPLDDLEDWVDQVLENGFANVDHVVMGKTALRNFLADTNVQNMLDNRRIELGIINPKDLPNGARYIGHLSKPSLDIYTYGEVYLDDWTDPSAPVTKRLVDDNKIALLPSNPNFMRAYGLTSYIDDSKRTITAQTNRLLRTYVKHGPDRMILELQTSPLTIPDKVDSWLVATVC</sequence>
<gene>
    <name evidence="1" type="ORF">DWZ89_02350</name>
</gene>
<reference evidence="1 2" key="1">
    <citation type="submission" date="2018-08" db="EMBL/GenBank/DDBJ databases">
        <title>A genome reference for cultivated species of the human gut microbiota.</title>
        <authorList>
            <person name="Zou Y."/>
            <person name="Xue W."/>
            <person name="Luo G."/>
        </authorList>
    </citation>
    <scope>NUCLEOTIDE SEQUENCE [LARGE SCALE GENOMIC DNA]</scope>
    <source>
        <strain evidence="1 2">AF36-11AT</strain>
    </source>
</reference>
<comment type="caution">
    <text evidence="1">The sequence shown here is derived from an EMBL/GenBank/DDBJ whole genome shotgun (WGS) entry which is preliminary data.</text>
</comment>
<proteinExistence type="predicted"/>
<dbReference type="Gene3D" id="3.15.30.10">
    <property type="entry name" value="putative capsid protein of prophage domain like"/>
    <property type="match status" value="1"/>
</dbReference>
<evidence type="ECO:0000313" key="2">
    <source>
        <dbReference type="Proteomes" id="UP000261140"/>
    </source>
</evidence>
<accession>A0A3E2TEL2</accession>